<name>Q07GT2_ROSDO</name>
<evidence type="ECO:0000313" key="3">
    <source>
        <dbReference type="Proteomes" id="UP000007029"/>
    </source>
</evidence>
<dbReference type="Gene3D" id="1.20.58.430">
    <property type="entry name" value="Type IV secretion system, VirB5-domain"/>
    <property type="match status" value="1"/>
</dbReference>
<dbReference type="InterPro" id="IPR023220">
    <property type="entry name" value="T4SS_VirB5-domain"/>
</dbReference>
<gene>
    <name evidence="2" type="ordered locus">RD1_A0013</name>
</gene>
<dbReference type="InterPro" id="IPR014158">
    <property type="entry name" value="T4SS_VirB5"/>
</dbReference>
<feature type="signal peptide" evidence="1">
    <location>
        <begin position="1"/>
        <end position="25"/>
    </location>
</feature>
<dbReference type="Pfam" id="PF07996">
    <property type="entry name" value="T4SS"/>
    <property type="match status" value="1"/>
</dbReference>
<proteinExistence type="predicted"/>
<keyword evidence="2" id="KW-0614">Plasmid</keyword>
<organism evidence="2 3">
    <name type="scientific">Roseobacter denitrificans (strain ATCC 33942 / OCh 114)</name>
    <name type="common">Erythrobacter sp. (strain OCh 114)</name>
    <name type="synonym">Roseobacter denitrificans</name>
    <dbReference type="NCBI Taxonomy" id="375451"/>
    <lineage>
        <taxon>Bacteria</taxon>
        <taxon>Pseudomonadati</taxon>
        <taxon>Pseudomonadota</taxon>
        <taxon>Alphaproteobacteria</taxon>
        <taxon>Rhodobacterales</taxon>
        <taxon>Roseobacteraceae</taxon>
        <taxon>Roseobacter</taxon>
    </lineage>
</organism>
<keyword evidence="1" id="KW-0732">Signal</keyword>
<evidence type="ECO:0000313" key="2">
    <source>
        <dbReference type="EMBL" id="ABI93317.1"/>
    </source>
</evidence>
<dbReference type="Proteomes" id="UP000007029">
    <property type="component" value="Plasmid pTB1"/>
</dbReference>
<dbReference type="KEGG" id="rde:RD1_A0013"/>
<protein>
    <submittedName>
        <fullName evidence="2">RC163, putative</fullName>
    </submittedName>
</protein>
<geneLocation type="plasmid" evidence="2 3">
    <name>pTB1</name>
</geneLocation>
<evidence type="ECO:0000256" key="1">
    <source>
        <dbReference type="SAM" id="SignalP"/>
    </source>
</evidence>
<dbReference type="RefSeq" id="WP_011655373.1">
    <property type="nucleotide sequence ID" value="NC_008386.1"/>
</dbReference>
<feature type="chain" id="PRO_5004165746" evidence="1">
    <location>
        <begin position="26"/>
        <end position="236"/>
    </location>
</feature>
<reference evidence="2 3" key="1">
    <citation type="journal article" date="2007" name="J. Bacteriol.">
        <title>The complete genome sequence of Roseobacter denitrificans reveals a mixotrophic rather than photosynthetic metabolism.</title>
        <authorList>
            <person name="Swingley W.D."/>
            <person name="Sadekar S."/>
            <person name="Mastrian S.D."/>
            <person name="Matthies H.J."/>
            <person name="Hao J."/>
            <person name="Ramos H."/>
            <person name="Acharya C.R."/>
            <person name="Conrad A.L."/>
            <person name="Taylor H.L."/>
            <person name="Dejesa L.C."/>
            <person name="Shah M.K."/>
            <person name="O'huallachain M.E."/>
            <person name="Lince M.T."/>
            <person name="Blankenship R.E."/>
            <person name="Beatty J.T."/>
            <person name="Touchman J.W."/>
        </authorList>
    </citation>
    <scope>NUCLEOTIDE SEQUENCE [LARGE SCALE GENOMIC DNA]</scope>
    <source>
        <strain evidence="3">ATCC 33942 / OCh 114</strain>
        <plasmid evidence="3">pTB1</plasmid>
    </source>
</reference>
<accession>Q07GT2</accession>
<dbReference type="SUPFAM" id="SSF101082">
    <property type="entry name" value="Typo IV secretion system protein TraC"/>
    <property type="match status" value="1"/>
</dbReference>
<dbReference type="AlphaFoldDB" id="Q07GT2"/>
<dbReference type="EMBL" id="CP000464">
    <property type="protein sequence ID" value="ABI93317.1"/>
    <property type="molecule type" value="Genomic_DNA"/>
</dbReference>
<keyword evidence="3" id="KW-1185">Reference proteome</keyword>
<dbReference type="HOGENOM" id="CLU_1064906_0_0_5"/>
<dbReference type="OrthoDB" id="8100773at2"/>
<sequence>MKPFRNRMAVTCLIASVSFGGAAQAQGVPVIDTTAIAQFVAQLDQARQAYTVQLQELTNLENQLASMIGPRAISAILNDVTEIQKRVSATSLNEIQDAVLSGTALTDLAELNDAISDIRNRFDLAGLNDIFTSLEPIDAAITEQATAGVAAIATAEDTYVRANDAMDRINTMITGIDGNADLKASIDYNTRVMAELAVLLNENLRVQAAATNVAGANALAQARDNAAARQFNLIGD</sequence>